<organism evidence="1 2">
    <name type="scientific">Streptomyces vulcanius</name>
    <dbReference type="NCBI Taxonomy" id="1441876"/>
    <lineage>
        <taxon>Bacteria</taxon>
        <taxon>Bacillati</taxon>
        <taxon>Actinomycetota</taxon>
        <taxon>Actinomycetes</taxon>
        <taxon>Kitasatosporales</taxon>
        <taxon>Streptomycetaceae</taxon>
        <taxon>Streptomyces</taxon>
    </lineage>
</organism>
<reference evidence="2" key="1">
    <citation type="journal article" date="2019" name="Int. J. Syst. Evol. Microbiol.">
        <title>The Global Catalogue of Microorganisms (GCM) 10K type strain sequencing project: providing services to taxonomists for standard genome sequencing and annotation.</title>
        <authorList>
            <consortium name="The Broad Institute Genomics Platform"/>
            <consortium name="The Broad Institute Genome Sequencing Center for Infectious Disease"/>
            <person name="Wu L."/>
            <person name="Ma J."/>
        </authorList>
    </citation>
    <scope>NUCLEOTIDE SEQUENCE [LARGE SCALE GENOMIC DNA]</scope>
    <source>
        <strain evidence="2">CGMCC 4.7177</strain>
    </source>
</reference>
<evidence type="ECO:0000313" key="1">
    <source>
        <dbReference type="EMBL" id="MFC4498410.1"/>
    </source>
</evidence>
<sequence length="364" mass="38658">MAVFACVRCGAPLTVPVSQVALPAHAHQTYGHVLLPPLMEPGTYAVDPEPSGPPWRPWSDVGEAEAEARGVFARSSRYLSFGAPGAIALAPGDTYGMALIPDRLNGYCLGLDRSDGPNLACTGCGHAVATRVDDCSLWQAVWLAPDAVRRLPCDGPQPRTADWDTLVRERRGTPPVEQLGDWNPKWEAAAGMALARLLAAAGGAHPVAVPDGLLTDVFGRTLAVLLPPGPSVKTLALAGPGLADPDPAPDSLPRISLVPLHPQTGEAWRPPSSSGTGVGAAVPLAADVWMYLAFGREQVPPIPVTGGMPDGVLRDDPLPLRPLRLFWPDRYVFLDTLARLPAVRGPWLREIFDRVNARGFSHPC</sequence>
<protein>
    <recommendedName>
        <fullName evidence="3">DNA primase</fullName>
    </recommendedName>
</protein>
<gene>
    <name evidence="1" type="ORF">ACFPIH_02535</name>
</gene>
<accession>A0ABV9AI94</accession>
<evidence type="ECO:0000313" key="2">
    <source>
        <dbReference type="Proteomes" id="UP001595839"/>
    </source>
</evidence>
<dbReference type="RefSeq" id="WP_381167666.1">
    <property type="nucleotide sequence ID" value="NZ_JBHSFK010000002.1"/>
</dbReference>
<proteinExistence type="predicted"/>
<keyword evidence="2" id="KW-1185">Reference proteome</keyword>
<dbReference type="EMBL" id="JBHSFK010000002">
    <property type="protein sequence ID" value="MFC4498410.1"/>
    <property type="molecule type" value="Genomic_DNA"/>
</dbReference>
<name>A0ABV9AI94_9ACTN</name>
<dbReference type="Proteomes" id="UP001595839">
    <property type="component" value="Unassembled WGS sequence"/>
</dbReference>
<evidence type="ECO:0008006" key="3">
    <source>
        <dbReference type="Google" id="ProtNLM"/>
    </source>
</evidence>
<comment type="caution">
    <text evidence="1">The sequence shown here is derived from an EMBL/GenBank/DDBJ whole genome shotgun (WGS) entry which is preliminary data.</text>
</comment>